<feature type="compositionally biased region" description="Low complexity" evidence="1">
    <location>
        <begin position="303"/>
        <end position="316"/>
    </location>
</feature>
<proteinExistence type="predicted"/>
<name>A0A1L7X1A4_9HELO</name>
<feature type="region of interest" description="Disordered" evidence="1">
    <location>
        <begin position="24"/>
        <end position="59"/>
    </location>
</feature>
<reference evidence="2 3" key="1">
    <citation type="submission" date="2016-03" db="EMBL/GenBank/DDBJ databases">
        <authorList>
            <person name="Ploux O."/>
        </authorList>
    </citation>
    <scope>NUCLEOTIDE SEQUENCE [LARGE SCALE GENOMIC DNA]</scope>
    <source>
        <strain evidence="2 3">UAMH 11012</strain>
    </source>
</reference>
<evidence type="ECO:0000256" key="1">
    <source>
        <dbReference type="SAM" id="MobiDB-lite"/>
    </source>
</evidence>
<feature type="compositionally biased region" description="Polar residues" evidence="1">
    <location>
        <begin position="287"/>
        <end position="302"/>
    </location>
</feature>
<feature type="compositionally biased region" description="Polar residues" evidence="1">
    <location>
        <begin position="32"/>
        <end position="53"/>
    </location>
</feature>
<keyword evidence="3" id="KW-1185">Reference proteome</keyword>
<accession>A0A1L7X1A4</accession>
<protein>
    <submittedName>
        <fullName evidence="2">Uncharacterized protein</fullName>
    </submittedName>
</protein>
<dbReference type="OrthoDB" id="10662908at2759"/>
<dbReference type="AlphaFoldDB" id="A0A1L7X1A4"/>
<organism evidence="2 3">
    <name type="scientific">Phialocephala subalpina</name>
    <dbReference type="NCBI Taxonomy" id="576137"/>
    <lineage>
        <taxon>Eukaryota</taxon>
        <taxon>Fungi</taxon>
        <taxon>Dikarya</taxon>
        <taxon>Ascomycota</taxon>
        <taxon>Pezizomycotina</taxon>
        <taxon>Leotiomycetes</taxon>
        <taxon>Helotiales</taxon>
        <taxon>Mollisiaceae</taxon>
        <taxon>Phialocephala</taxon>
        <taxon>Phialocephala fortinii species complex</taxon>
    </lineage>
</organism>
<sequence length="384" mass="42696">MPPPQFYHRNPNPTRDLTMQADNWRQMPPGEQGSTTIDGQSYDISQSQSTNAQPRDAVTDFSTSLSTMREGGWRQRTPDQEMAARSYQSQVNVQSNAPQRQPVVLESGGAYWLKRKTENDTYKIYEHRNAVNDTYELSDDGCLRPVVVLRSETDDRGTYYRAAIVTSFQDMSLEEWTAKRVIRTDVRYSVPLMKDAPSFSNALYNPSDTITDPLYLARGQLDKLSYVRIDRTLEVPPEALEELPNSTGTTRLCFLSFQKLMNAFGISKGHDQLFFGRRLVLEGGATCGSQVDTTTPRTPSLDNTTSANPTPQTATQPTPPTLFDLPRERAASDLEWSPGWSPDEPRPGSPSIAPAPTGALDSAKSIIHDQEWIPGWTPDGAAGA</sequence>
<feature type="region of interest" description="Disordered" evidence="1">
    <location>
        <begin position="287"/>
        <end position="384"/>
    </location>
</feature>
<dbReference type="EMBL" id="FJOG01000012">
    <property type="protein sequence ID" value="CZR58804.1"/>
    <property type="molecule type" value="Genomic_DNA"/>
</dbReference>
<evidence type="ECO:0000313" key="3">
    <source>
        <dbReference type="Proteomes" id="UP000184330"/>
    </source>
</evidence>
<gene>
    <name evidence="2" type="ORF">PAC_08696</name>
</gene>
<evidence type="ECO:0000313" key="2">
    <source>
        <dbReference type="EMBL" id="CZR58804.1"/>
    </source>
</evidence>
<dbReference type="Proteomes" id="UP000184330">
    <property type="component" value="Unassembled WGS sequence"/>
</dbReference>